<name>A0A4R2JRS2_9PSEU</name>
<dbReference type="EMBL" id="SLWS01000004">
    <property type="protein sequence ID" value="TCO59918.1"/>
    <property type="molecule type" value="Genomic_DNA"/>
</dbReference>
<dbReference type="OrthoDB" id="9808398at2"/>
<evidence type="ECO:0000313" key="2">
    <source>
        <dbReference type="EMBL" id="TCO59918.1"/>
    </source>
</evidence>
<feature type="domain" description="AB hydrolase-1" evidence="1">
    <location>
        <begin position="32"/>
        <end position="275"/>
    </location>
</feature>
<organism evidence="2 3">
    <name type="scientific">Actinocrispum wychmicini</name>
    <dbReference type="NCBI Taxonomy" id="1213861"/>
    <lineage>
        <taxon>Bacteria</taxon>
        <taxon>Bacillati</taxon>
        <taxon>Actinomycetota</taxon>
        <taxon>Actinomycetes</taxon>
        <taxon>Pseudonocardiales</taxon>
        <taxon>Pseudonocardiaceae</taxon>
        <taxon>Actinocrispum</taxon>
    </lineage>
</organism>
<sequence length="290" mass="32149">MGTIWADLLGTQVRHLGSRYTTRVIEAGTGEPLVLLHGVGGHAEAYSRNVVRLGERYRAMAIDLVWHGMSGKPPFTGDAVGTYVEQILDLLDSEGIERAHLEGESLGGWVALTLALQHPDRVGKLVLNTTAGIQWNPGSVAEKPAEGRELLRSRSLAAIDDPSPETVRRRLEWLMASPDRVTDELVDVRRRIYADPPTNRSLRTVFENSFGFGSGPARRIREERLADVRVPTLVLWATHNPGSGPDVGRRIAELIPGARFHCVDDAAHWPQWEKPDEHDRVVLDFLASED</sequence>
<gene>
    <name evidence="2" type="ORF">EV192_104762</name>
</gene>
<dbReference type="PRINTS" id="PR00412">
    <property type="entry name" value="EPOXHYDRLASE"/>
</dbReference>
<dbReference type="PANTHER" id="PTHR46438:SF11">
    <property type="entry name" value="LIPASE-RELATED"/>
    <property type="match status" value="1"/>
</dbReference>
<reference evidence="2 3" key="1">
    <citation type="submission" date="2019-03" db="EMBL/GenBank/DDBJ databases">
        <title>Genomic Encyclopedia of Type Strains, Phase IV (KMG-IV): sequencing the most valuable type-strain genomes for metagenomic binning, comparative biology and taxonomic classification.</title>
        <authorList>
            <person name="Goeker M."/>
        </authorList>
    </citation>
    <scope>NUCLEOTIDE SEQUENCE [LARGE SCALE GENOMIC DNA]</scope>
    <source>
        <strain evidence="2 3">DSM 45934</strain>
    </source>
</reference>
<dbReference type="Pfam" id="PF00561">
    <property type="entry name" value="Abhydrolase_1"/>
    <property type="match status" value="1"/>
</dbReference>
<dbReference type="Gene3D" id="3.40.50.1820">
    <property type="entry name" value="alpha/beta hydrolase"/>
    <property type="match status" value="1"/>
</dbReference>
<dbReference type="RefSeq" id="WP_132118174.1">
    <property type="nucleotide sequence ID" value="NZ_SLWS01000004.1"/>
</dbReference>
<keyword evidence="3" id="KW-1185">Reference proteome</keyword>
<protein>
    <submittedName>
        <fullName evidence="2">2-hydroxy-6-oxonona-2,4-dienedioate hydrolase/2-hydroxy-6-oxo-6-(2'-carboxyphenyl)-hexa-2, 4-dienoate hydrolase</fullName>
    </submittedName>
</protein>
<dbReference type="InterPro" id="IPR000639">
    <property type="entry name" value="Epox_hydrolase-like"/>
</dbReference>
<comment type="caution">
    <text evidence="2">The sequence shown here is derived from an EMBL/GenBank/DDBJ whole genome shotgun (WGS) entry which is preliminary data.</text>
</comment>
<dbReference type="InterPro" id="IPR029058">
    <property type="entry name" value="AB_hydrolase_fold"/>
</dbReference>
<dbReference type="InterPro" id="IPR000073">
    <property type="entry name" value="AB_hydrolase_1"/>
</dbReference>
<keyword evidence="2" id="KW-0378">Hydrolase</keyword>
<evidence type="ECO:0000313" key="3">
    <source>
        <dbReference type="Proteomes" id="UP000295680"/>
    </source>
</evidence>
<evidence type="ECO:0000259" key="1">
    <source>
        <dbReference type="Pfam" id="PF00561"/>
    </source>
</evidence>
<dbReference type="AlphaFoldDB" id="A0A4R2JRS2"/>
<dbReference type="PRINTS" id="PR00111">
    <property type="entry name" value="ABHYDROLASE"/>
</dbReference>
<dbReference type="GO" id="GO:0016787">
    <property type="term" value="F:hydrolase activity"/>
    <property type="evidence" value="ECO:0007669"/>
    <property type="project" value="UniProtKB-KW"/>
</dbReference>
<accession>A0A4R2JRS2</accession>
<dbReference type="PANTHER" id="PTHR46438">
    <property type="entry name" value="ALPHA/BETA-HYDROLASES SUPERFAMILY PROTEIN"/>
    <property type="match status" value="1"/>
</dbReference>
<dbReference type="SUPFAM" id="SSF53474">
    <property type="entry name" value="alpha/beta-Hydrolases"/>
    <property type="match status" value="1"/>
</dbReference>
<dbReference type="Proteomes" id="UP000295680">
    <property type="component" value="Unassembled WGS sequence"/>
</dbReference>
<proteinExistence type="predicted"/>